<keyword evidence="7" id="KW-1185">Reference proteome</keyword>
<name>A0ABS9SGD2_9BACT</name>
<dbReference type="GO" id="GO:0004519">
    <property type="term" value="F:endonuclease activity"/>
    <property type="evidence" value="ECO:0007669"/>
    <property type="project" value="UniProtKB-KW"/>
</dbReference>
<reference evidence="6 7" key="1">
    <citation type="submission" date="2022-02" db="EMBL/GenBank/DDBJ databases">
        <authorList>
            <person name="Min J."/>
        </authorList>
    </citation>
    <scope>NUCLEOTIDE SEQUENCE [LARGE SCALE GENOMIC DNA]</scope>
    <source>
        <strain evidence="6 7">GR10-1</strain>
    </source>
</reference>
<accession>A0ABS9SGD2</accession>
<comment type="caution">
    <text evidence="6">The sequence shown here is derived from an EMBL/GenBank/DDBJ whole genome shotgun (WGS) entry which is preliminary data.</text>
</comment>
<evidence type="ECO:0000256" key="3">
    <source>
        <dbReference type="ARBA" id="ARBA00022722"/>
    </source>
</evidence>
<dbReference type="EMBL" id="JAKWBL010000001">
    <property type="protein sequence ID" value="MCH5597214.1"/>
    <property type="molecule type" value="Genomic_DNA"/>
</dbReference>
<dbReference type="PANTHER" id="PTHR28511:SF1">
    <property type="entry name" value="ENDONUCLEASE V"/>
    <property type="match status" value="1"/>
</dbReference>
<evidence type="ECO:0000256" key="5">
    <source>
        <dbReference type="ARBA" id="ARBA00022801"/>
    </source>
</evidence>
<dbReference type="Pfam" id="PF04493">
    <property type="entry name" value="Endonuclease_5"/>
    <property type="match status" value="1"/>
</dbReference>
<evidence type="ECO:0000256" key="1">
    <source>
        <dbReference type="ARBA" id="ARBA00004496"/>
    </source>
</evidence>
<dbReference type="Gene3D" id="3.30.2170.10">
    <property type="entry name" value="archaeoglobus fulgidus dsm 4304 superfamily"/>
    <property type="match status" value="1"/>
</dbReference>
<keyword evidence="4 6" id="KW-0255">Endonuclease</keyword>
<evidence type="ECO:0000256" key="4">
    <source>
        <dbReference type="ARBA" id="ARBA00022759"/>
    </source>
</evidence>
<sequence>MQIVQPENYDHLSPSDAVILQKQLRQQINLTPLKKPIKLIGGADISFNKFEDTVYAGIVILKYPEMIPIETVSIVAETKFPYISGLLAFRELPHY</sequence>
<keyword evidence="3" id="KW-0540">Nuclease</keyword>
<dbReference type="PANTHER" id="PTHR28511">
    <property type="entry name" value="ENDONUCLEASE V"/>
    <property type="match status" value="1"/>
</dbReference>
<comment type="subcellular location">
    <subcellularLocation>
        <location evidence="1">Cytoplasm</location>
    </subcellularLocation>
</comment>
<evidence type="ECO:0000313" key="7">
    <source>
        <dbReference type="Proteomes" id="UP001202248"/>
    </source>
</evidence>
<evidence type="ECO:0000256" key="2">
    <source>
        <dbReference type="ARBA" id="ARBA00022490"/>
    </source>
</evidence>
<proteinExistence type="predicted"/>
<evidence type="ECO:0000313" key="6">
    <source>
        <dbReference type="EMBL" id="MCH5597214.1"/>
    </source>
</evidence>
<organism evidence="6 7">
    <name type="scientific">Niabella ginsengisoli</name>
    <dbReference type="NCBI Taxonomy" id="522298"/>
    <lineage>
        <taxon>Bacteria</taxon>
        <taxon>Pseudomonadati</taxon>
        <taxon>Bacteroidota</taxon>
        <taxon>Chitinophagia</taxon>
        <taxon>Chitinophagales</taxon>
        <taxon>Chitinophagaceae</taxon>
        <taxon>Niabella</taxon>
    </lineage>
</organism>
<protein>
    <submittedName>
        <fullName evidence="6">Endonuclease V</fullName>
    </submittedName>
</protein>
<dbReference type="Proteomes" id="UP001202248">
    <property type="component" value="Unassembled WGS sequence"/>
</dbReference>
<gene>
    <name evidence="6" type="ORF">MKP09_04500</name>
</gene>
<keyword evidence="2" id="KW-0963">Cytoplasm</keyword>
<dbReference type="InterPro" id="IPR007581">
    <property type="entry name" value="Endonuclease-V"/>
</dbReference>
<keyword evidence="5" id="KW-0378">Hydrolase</keyword>